<name>A0AA39U4Q7_9PEZI</name>
<feature type="compositionally biased region" description="Low complexity" evidence="2">
    <location>
        <begin position="80"/>
        <end position="89"/>
    </location>
</feature>
<keyword evidence="4" id="KW-1185">Reference proteome</keyword>
<dbReference type="Proteomes" id="UP001175000">
    <property type="component" value="Unassembled WGS sequence"/>
</dbReference>
<dbReference type="AlphaFoldDB" id="A0AA39U4Q7"/>
<organism evidence="3 4">
    <name type="scientific">Immersiella caudata</name>
    <dbReference type="NCBI Taxonomy" id="314043"/>
    <lineage>
        <taxon>Eukaryota</taxon>
        <taxon>Fungi</taxon>
        <taxon>Dikarya</taxon>
        <taxon>Ascomycota</taxon>
        <taxon>Pezizomycotina</taxon>
        <taxon>Sordariomycetes</taxon>
        <taxon>Sordariomycetidae</taxon>
        <taxon>Sordariales</taxon>
        <taxon>Lasiosphaeriaceae</taxon>
        <taxon>Immersiella</taxon>
    </lineage>
</organism>
<evidence type="ECO:0000256" key="2">
    <source>
        <dbReference type="SAM" id="MobiDB-lite"/>
    </source>
</evidence>
<sequence>MPIRRQSTTDSIHSIDPTNNLGIKLGDLEATLGEKAYVLGEWLRDFEQKENVLEERQRVLEDRESALDKREAKLQERESSLSLESGQSETANASKLGKLDVEAERVNIEKVYNQMREMKKRDRRLRDTLKELDLEWVLGPAARQEPASDFF</sequence>
<feature type="region of interest" description="Disordered" evidence="2">
    <location>
        <begin position="64"/>
        <end position="96"/>
    </location>
</feature>
<reference evidence="3" key="1">
    <citation type="submission" date="2023-06" db="EMBL/GenBank/DDBJ databases">
        <title>Genome-scale phylogeny and comparative genomics of the fungal order Sordariales.</title>
        <authorList>
            <consortium name="Lawrence Berkeley National Laboratory"/>
            <person name="Hensen N."/>
            <person name="Bonometti L."/>
            <person name="Westerberg I."/>
            <person name="Brannstrom I.O."/>
            <person name="Guillou S."/>
            <person name="Cros-Aarteil S."/>
            <person name="Calhoun S."/>
            <person name="Haridas S."/>
            <person name="Kuo A."/>
            <person name="Mondo S."/>
            <person name="Pangilinan J."/>
            <person name="Riley R."/>
            <person name="Labutti K."/>
            <person name="Andreopoulos B."/>
            <person name="Lipzen A."/>
            <person name="Chen C."/>
            <person name="Yanf M."/>
            <person name="Daum C."/>
            <person name="Ng V."/>
            <person name="Clum A."/>
            <person name="Steindorff A."/>
            <person name="Ohm R."/>
            <person name="Martin F."/>
            <person name="Silar P."/>
            <person name="Natvig D."/>
            <person name="Lalanne C."/>
            <person name="Gautier V."/>
            <person name="Ament-Velasquez S.L."/>
            <person name="Kruys A."/>
            <person name="Hutchinson M.I."/>
            <person name="Powell A.J."/>
            <person name="Barry K."/>
            <person name="Miller A.N."/>
            <person name="Grigoriev I.V."/>
            <person name="Debuchy R."/>
            <person name="Gladieux P."/>
            <person name="Thoren M.H."/>
            <person name="Johannesson H."/>
        </authorList>
    </citation>
    <scope>NUCLEOTIDE SEQUENCE</scope>
    <source>
        <strain evidence="3">CBS 606.72</strain>
    </source>
</reference>
<accession>A0AA39U4Q7</accession>
<evidence type="ECO:0000256" key="1">
    <source>
        <dbReference type="SAM" id="Coils"/>
    </source>
</evidence>
<evidence type="ECO:0000313" key="4">
    <source>
        <dbReference type="Proteomes" id="UP001175000"/>
    </source>
</evidence>
<feature type="compositionally biased region" description="Basic and acidic residues" evidence="2">
    <location>
        <begin position="64"/>
        <end position="79"/>
    </location>
</feature>
<feature type="coiled-coil region" evidence="1">
    <location>
        <begin position="101"/>
        <end position="135"/>
    </location>
</feature>
<feature type="region of interest" description="Disordered" evidence="2">
    <location>
        <begin position="1"/>
        <end position="20"/>
    </location>
</feature>
<comment type="caution">
    <text evidence="3">The sequence shown here is derived from an EMBL/GenBank/DDBJ whole genome shotgun (WGS) entry which is preliminary data.</text>
</comment>
<dbReference type="EMBL" id="JAULSU010000007">
    <property type="protein sequence ID" value="KAK0611750.1"/>
    <property type="molecule type" value="Genomic_DNA"/>
</dbReference>
<protein>
    <submittedName>
        <fullName evidence="3">Uncharacterized protein</fullName>
    </submittedName>
</protein>
<proteinExistence type="predicted"/>
<gene>
    <name evidence="3" type="ORF">B0T14DRAFT_571614</name>
</gene>
<evidence type="ECO:0000313" key="3">
    <source>
        <dbReference type="EMBL" id="KAK0611750.1"/>
    </source>
</evidence>
<keyword evidence="1" id="KW-0175">Coiled coil</keyword>